<dbReference type="GO" id="GO:0005524">
    <property type="term" value="F:ATP binding"/>
    <property type="evidence" value="ECO:0007669"/>
    <property type="project" value="InterPro"/>
</dbReference>
<comment type="caution">
    <text evidence="2">The sequence shown here is derived from an EMBL/GenBank/DDBJ whole genome shotgun (WGS) entry which is preliminary data.</text>
</comment>
<dbReference type="InterPro" id="IPR010921">
    <property type="entry name" value="Trp_repressor/repl_initiator"/>
</dbReference>
<dbReference type="GO" id="GO:0006270">
    <property type="term" value="P:DNA replication initiation"/>
    <property type="evidence" value="ECO:0007669"/>
    <property type="project" value="InterPro"/>
</dbReference>
<evidence type="ECO:0000313" key="2">
    <source>
        <dbReference type="EMBL" id="RIA55417.1"/>
    </source>
</evidence>
<dbReference type="Proteomes" id="UP000266273">
    <property type="component" value="Unassembled WGS sequence"/>
</dbReference>
<dbReference type="GO" id="GO:0006275">
    <property type="term" value="P:regulation of DNA replication"/>
    <property type="evidence" value="ECO:0007669"/>
    <property type="project" value="InterPro"/>
</dbReference>
<gene>
    <name evidence="2" type="ORF">BXY53_0482</name>
</gene>
<dbReference type="Gene3D" id="1.10.1750.10">
    <property type="match status" value="1"/>
</dbReference>
<feature type="domain" description="Chromosomal replication initiator DnaA C-terminal" evidence="1">
    <location>
        <begin position="36"/>
        <end position="105"/>
    </location>
</feature>
<protein>
    <submittedName>
        <fullName evidence="2">DnaA-like protein</fullName>
    </submittedName>
</protein>
<dbReference type="SUPFAM" id="SSF48295">
    <property type="entry name" value="TrpR-like"/>
    <property type="match status" value="1"/>
</dbReference>
<evidence type="ECO:0000313" key="3">
    <source>
        <dbReference type="Proteomes" id="UP000266273"/>
    </source>
</evidence>
<dbReference type="EMBL" id="QXDF01000001">
    <property type="protein sequence ID" value="RIA55417.1"/>
    <property type="molecule type" value="Genomic_DNA"/>
</dbReference>
<name>A0A397Q7C9_9HYPH</name>
<keyword evidence="3" id="KW-1185">Reference proteome</keyword>
<dbReference type="GO" id="GO:0043565">
    <property type="term" value="F:sequence-specific DNA binding"/>
    <property type="evidence" value="ECO:0007669"/>
    <property type="project" value="InterPro"/>
</dbReference>
<dbReference type="Pfam" id="PF08299">
    <property type="entry name" value="Bac_DnaA_C"/>
    <property type="match status" value="1"/>
</dbReference>
<dbReference type="AlphaFoldDB" id="A0A397Q7C9"/>
<proteinExistence type="predicted"/>
<dbReference type="SMART" id="SM00760">
    <property type="entry name" value="Bac_DnaA_C"/>
    <property type="match status" value="1"/>
</dbReference>
<sequence length="139" mass="15560">MSWEFEDRCMKDVPLPEHYIGISSAYQAQYIQFSALGGLLEQAVSTMFAVPRCELRAGRRCEARVAFARQVAMYLAHIIFGLTLSRVGQLFGRDRTTVAHGCAVVEDRREDVALDRALNIVENALRRAPFRGVMSGGNH</sequence>
<dbReference type="InterPro" id="IPR013159">
    <property type="entry name" value="DnaA_C"/>
</dbReference>
<evidence type="ECO:0000259" key="1">
    <source>
        <dbReference type="SMART" id="SM00760"/>
    </source>
</evidence>
<organism evidence="2 3">
    <name type="scientific">Dichotomicrobium thermohalophilum</name>
    <dbReference type="NCBI Taxonomy" id="933063"/>
    <lineage>
        <taxon>Bacteria</taxon>
        <taxon>Pseudomonadati</taxon>
        <taxon>Pseudomonadota</taxon>
        <taxon>Alphaproteobacteria</taxon>
        <taxon>Hyphomicrobiales</taxon>
        <taxon>Hyphomicrobiaceae</taxon>
        <taxon>Dichotomicrobium</taxon>
    </lineage>
</organism>
<dbReference type="CDD" id="cd06571">
    <property type="entry name" value="Bac_DnaA_C"/>
    <property type="match status" value="1"/>
</dbReference>
<reference evidence="2 3" key="1">
    <citation type="submission" date="2018-08" db="EMBL/GenBank/DDBJ databases">
        <title>Genomic Encyclopedia of Archaeal and Bacterial Type Strains, Phase II (KMG-II): from individual species to whole genera.</title>
        <authorList>
            <person name="Goeker M."/>
        </authorList>
    </citation>
    <scope>NUCLEOTIDE SEQUENCE [LARGE SCALE GENOMIC DNA]</scope>
    <source>
        <strain evidence="2 3">DSM 5002</strain>
    </source>
</reference>
<accession>A0A397Q7C9</accession>